<comment type="caution">
    <text evidence="2">The sequence shown here is derived from an EMBL/GenBank/DDBJ whole genome shotgun (WGS) entry which is preliminary data.</text>
</comment>
<evidence type="ECO:0000256" key="1">
    <source>
        <dbReference type="SAM" id="Phobius"/>
    </source>
</evidence>
<reference evidence="2 3" key="1">
    <citation type="submission" date="2023-07" db="EMBL/GenBank/DDBJ databases">
        <title>Novel species of Thermanaerothrix with wide hydrolytic capabilities.</title>
        <authorList>
            <person name="Zayulina K.S."/>
            <person name="Podosokorskaya O.A."/>
            <person name="Elcheninov A.G."/>
        </authorList>
    </citation>
    <scope>NUCLEOTIDE SEQUENCE [LARGE SCALE GENOMIC DNA]</scope>
    <source>
        <strain evidence="2 3">4228-RoL</strain>
    </source>
</reference>
<dbReference type="PANTHER" id="PTHR37308:SF1">
    <property type="entry name" value="POLYPRENYL-PHOSPHATE TRANSPORTER"/>
    <property type="match status" value="1"/>
</dbReference>
<feature type="transmembrane region" description="Helical" evidence="1">
    <location>
        <begin position="165"/>
        <end position="193"/>
    </location>
</feature>
<protein>
    <submittedName>
        <fullName evidence="2">DUF368 domain-containing protein</fullName>
    </submittedName>
</protein>
<feature type="transmembrane region" description="Helical" evidence="1">
    <location>
        <begin position="20"/>
        <end position="47"/>
    </location>
</feature>
<dbReference type="Proteomes" id="UP001254165">
    <property type="component" value="Unassembled WGS sequence"/>
</dbReference>
<feature type="transmembrane region" description="Helical" evidence="1">
    <location>
        <begin position="108"/>
        <end position="128"/>
    </location>
</feature>
<evidence type="ECO:0000313" key="2">
    <source>
        <dbReference type="EMBL" id="MDT8899126.1"/>
    </source>
</evidence>
<accession>A0ABU3NQK4</accession>
<proteinExistence type="predicted"/>
<dbReference type="EMBL" id="JAUHMF010000002">
    <property type="protein sequence ID" value="MDT8899126.1"/>
    <property type="molecule type" value="Genomic_DNA"/>
</dbReference>
<evidence type="ECO:0000313" key="3">
    <source>
        <dbReference type="Proteomes" id="UP001254165"/>
    </source>
</evidence>
<keyword evidence="1" id="KW-0812">Transmembrane</keyword>
<keyword evidence="3" id="KW-1185">Reference proteome</keyword>
<organism evidence="2 3">
    <name type="scientific">Thermanaerothrix solaris</name>
    <dbReference type="NCBI Taxonomy" id="3058434"/>
    <lineage>
        <taxon>Bacteria</taxon>
        <taxon>Bacillati</taxon>
        <taxon>Chloroflexota</taxon>
        <taxon>Anaerolineae</taxon>
        <taxon>Anaerolineales</taxon>
        <taxon>Anaerolineaceae</taxon>
        <taxon>Thermanaerothrix</taxon>
    </lineage>
</organism>
<feature type="transmembrane region" description="Helical" evidence="1">
    <location>
        <begin position="83"/>
        <end position="102"/>
    </location>
</feature>
<dbReference type="RefSeq" id="WP_315625810.1">
    <property type="nucleotide sequence ID" value="NZ_JAUHMF010000002.1"/>
</dbReference>
<feature type="transmembrane region" description="Helical" evidence="1">
    <location>
        <begin position="287"/>
        <end position="304"/>
    </location>
</feature>
<dbReference type="Pfam" id="PF04018">
    <property type="entry name" value="VCA0040-like"/>
    <property type="match status" value="1"/>
</dbReference>
<feature type="transmembrane region" description="Helical" evidence="1">
    <location>
        <begin position="140"/>
        <end position="159"/>
    </location>
</feature>
<feature type="transmembrane region" description="Helical" evidence="1">
    <location>
        <begin position="205"/>
        <end position="226"/>
    </location>
</feature>
<name>A0ABU3NQK4_9CHLR</name>
<dbReference type="InterPro" id="IPR007163">
    <property type="entry name" value="VCA0040-like"/>
</dbReference>
<gene>
    <name evidence="2" type="ORF">QYE77_12705</name>
</gene>
<dbReference type="PANTHER" id="PTHR37308">
    <property type="entry name" value="INTEGRAL MEMBRANE PROTEIN"/>
    <property type="match status" value="1"/>
</dbReference>
<keyword evidence="1" id="KW-1133">Transmembrane helix</keyword>
<keyword evidence="1" id="KW-0472">Membrane</keyword>
<sequence>MSPRPSHPSLRSWRDYLNLVAQGFLIGTVDAVPGVSGGTVALLLGLYEELIQSIRSMADLKVIQQLVRPREWGYLWSQTPWRFLLAVALGILGGAFTLAHTLEWALIHYPQVVWALFFGFVLASTVLVSRRVQRWKLHYAGLFLVGGVVAFALAGAMALSTPRALWAFFLSGFAAICAMILPGVSGALVLVLLGKYQDVLTAVTNFQVVPLAVFGLGAVLGLSLMARLLTRLLRRYHDATLAFLCGLMAGSLRRLWPWKVWEEVREETMAFVEMVNNTWPSFAEIETWGLFGLMGVGFVVVWWLERLARGRSGARSSTSGVILMGGE</sequence>